<protein>
    <recommendedName>
        <fullName evidence="8">RING-CH-type domain-containing protein</fullName>
    </recommendedName>
</protein>
<gene>
    <name evidence="6" type="ORF">GSPATT00002316001</name>
</gene>
<dbReference type="InterPro" id="IPR008984">
    <property type="entry name" value="SMAD_FHA_dom_sf"/>
</dbReference>
<dbReference type="OrthoDB" id="264354at2759"/>
<proteinExistence type="predicted"/>
<accession>A0DGM0</accession>
<dbReference type="PANTHER" id="PTHR46210:SF1">
    <property type="entry name" value="FHA DOMAIN-CONTAINING PROTEIN"/>
    <property type="match status" value="1"/>
</dbReference>
<dbReference type="RefSeq" id="XP_001449584.1">
    <property type="nucleotide sequence ID" value="XM_001449547.1"/>
</dbReference>
<evidence type="ECO:0000313" key="7">
    <source>
        <dbReference type="Proteomes" id="UP000000600"/>
    </source>
</evidence>
<dbReference type="PROSITE" id="PS50006">
    <property type="entry name" value="FHA_DOMAIN"/>
    <property type="match status" value="1"/>
</dbReference>
<dbReference type="EMBL" id="CT868429">
    <property type="protein sequence ID" value="CAK82187.1"/>
    <property type="molecule type" value="Genomic_DNA"/>
</dbReference>
<evidence type="ECO:0000313" key="6">
    <source>
        <dbReference type="EMBL" id="CAK82187.1"/>
    </source>
</evidence>
<keyword evidence="3" id="KW-0862">Zinc</keyword>
<dbReference type="Proteomes" id="UP000000600">
    <property type="component" value="Unassembled WGS sequence"/>
</dbReference>
<dbReference type="PANTHER" id="PTHR46210">
    <property type="entry name" value="FHA DOMAIN-CONTAINING PROTEIN"/>
    <property type="match status" value="1"/>
</dbReference>
<dbReference type="eggNOG" id="KOG1609">
    <property type="taxonomic scope" value="Eukaryota"/>
</dbReference>
<dbReference type="InParanoid" id="A0DGM0"/>
<dbReference type="Gene3D" id="3.30.40.10">
    <property type="entry name" value="Zinc/RING finger domain, C3HC4 (zinc finger)"/>
    <property type="match status" value="1"/>
</dbReference>
<dbReference type="OMA" id="GRAKENW"/>
<dbReference type="Pfam" id="PF12906">
    <property type="entry name" value="RINGv"/>
    <property type="match status" value="1"/>
</dbReference>
<reference evidence="6 7" key="1">
    <citation type="journal article" date="2006" name="Nature">
        <title>Global trends of whole-genome duplications revealed by the ciliate Paramecium tetraurelia.</title>
        <authorList>
            <consortium name="Genoscope"/>
            <person name="Aury J.-M."/>
            <person name="Jaillon O."/>
            <person name="Duret L."/>
            <person name="Noel B."/>
            <person name="Jubin C."/>
            <person name="Porcel B.M."/>
            <person name="Segurens B."/>
            <person name="Daubin V."/>
            <person name="Anthouard V."/>
            <person name="Aiach N."/>
            <person name="Arnaiz O."/>
            <person name="Billaut A."/>
            <person name="Beisson J."/>
            <person name="Blanc I."/>
            <person name="Bouhouche K."/>
            <person name="Camara F."/>
            <person name="Duharcourt S."/>
            <person name="Guigo R."/>
            <person name="Gogendeau D."/>
            <person name="Katinka M."/>
            <person name="Keller A.-M."/>
            <person name="Kissmehl R."/>
            <person name="Klotz C."/>
            <person name="Koll F."/>
            <person name="Le Moue A."/>
            <person name="Lepere C."/>
            <person name="Malinsky S."/>
            <person name="Nowacki M."/>
            <person name="Nowak J.K."/>
            <person name="Plattner H."/>
            <person name="Poulain J."/>
            <person name="Ruiz F."/>
            <person name="Serrano V."/>
            <person name="Zagulski M."/>
            <person name="Dessen P."/>
            <person name="Betermier M."/>
            <person name="Weissenbach J."/>
            <person name="Scarpelli C."/>
            <person name="Schachter V."/>
            <person name="Sperling L."/>
            <person name="Meyer E."/>
            <person name="Cohen J."/>
            <person name="Wincker P."/>
        </authorList>
    </citation>
    <scope>NUCLEOTIDE SEQUENCE [LARGE SCALE GENOMIC DNA]</scope>
    <source>
        <strain evidence="6 7">Stock d4-2</strain>
    </source>
</reference>
<dbReference type="STRING" id="5888.A0DGM0"/>
<feature type="domain" description="RING-CH-type" evidence="5">
    <location>
        <begin position="188"/>
        <end position="264"/>
    </location>
</feature>
<keyword evidence="1" id="KW-0479">Metal-binding</keyword>
<evidence type="ECO:0000259" key="5">
    <source>
        <dbReference type="PROSITE" id="PS51292"/>
    </source>
</evidence>
<dbReference type="SMART" id="SM00744">
    <property type="entry name" value="RINGv"/>
    <property type="match status" value="1"/>
</dbReference>
<evidence type="ECO:0000259" key="4">
    <source>
        <dbReference type="PROSITE" id="PS50006"/>
    </source>
</evidence>
<dbReference type="KEGG" id="ptm:GSPATT00002316001"/>
<dbReference type="SUPFAM" id="SSF49879">
    <property type="entry name" value="SMAD/FHA domain"/>
    <property type="match status" value="1"/>
</dbReference>
<dbReference type="PROSITE" id="PS51292">
    <property type="entry name" value="ZF_RING_CH"/>
    <property type="match status" value="1"/>
</dbReference>
<dbReference type="InterPro" id="IPR011016">
    <property type="entry name" value="Znf_RING-CH"/>
</dbReference>
<keyword evidence="2" id="KW-0863">Zinc-finger</keyword>
<dbReference type="Pfam" id="PF00498">
    <property type="entry name" value="FHA"/>
    <property type="match status" value="1"/>
</dbReference>
<dbReference type="GO" id="GO:0008270">
    <property type="term" value="F:zinc ion binding"/>
    <property type="evidence" value="ECO:0007669"/>
    <property type="project" value="UniProtKB-KW"/>
</dbReference>
<evidence type="ECO:0000256" key="3">
    <source>
        <dbReference type="ARBA" id="ARBA00022833"/>
    </source>
</evidence>
<dbReference type="GeneID" id="5035369"/>
<feature type="domain" description="FHA" evidence="4">
    <location>
        <begin position="323"/>
        <end position="372"/>
    </location>
</feature>
<name>A0DGM0_PARTE</name>
<sequence length="401" mass="46706">MNDLRKQRRIFGQKVVNRQSRRLRLSILIFDLYQKIQQYIGMGQCQMQNERISIYCHTWNNETSDLFDYESIDNQKQQFTIQHQDSYIISKKETLELIHEIPKENSEVLLYITAQNSVVAGIQQQQGNSTALTNTKFPFKLKKNWLTVRSVNKYPLNVNDIFRLGKMTFRISSLSFNSQNENELSSRSKADSNEQCRICLGNTQSSNPLLNPCKCSGSLKYIHLECMKRWLKELTSASRSSEKSETYLWNLLKCEICQEPYKVIFQSDGVTYHMLDLLKPKFPYVMLEFYQKKKETQVKQSNLGDRFTSKSDGVIVINLGEKMSLGRAKENWVKLCEASVSRFHATLQVEKVQQQSSLFLYDNNSKFGTLVQIKEDLQIYQELEIQVGKSLFKLQTSNMAC</sequence>
<dbReference type="CDD" id="cd16495">
    <property type="entry name" value="RING_CH-C4HC3_MARCH"/>
    <property type="match status" value="1"/>
</dbReference>
<keyword evidence="7" id="KW-1185">Reference proteome</keyword>
<evidence type="ECO:0008006" key="8">
    <source>
        <dbReference type="Google" id="ProtNLM"/>
    </source>
</evidence>
<dbReference type="AlphaFoldDB" id="A0DGM0"/>
<evidence type="ECO:0000256" key="2">
    <source>
        <dbReference type="ARBA" id="ARBA00022771"/>
    </source>
</evidence>
<dbReference type="SUPFAM" id="SSF57850">
    <property type="entry name" value="RING/U-box"/>
    <property type="match status" value="1"/>
</dbReference>
<dbReference type="Gene3D" id="2.60.200.20">
    <property type="match status" value="1"/>
</dbReference>
<organism evidence="6 7">
    <name type="scientific">Paramecium tetraurelia</name>
    <dbReference type="NCBI Taxonomy" id="5888"/>
    <lineage>
        <taxon>Eukaryota</taxon>
        <taxon>Sar</taxon>
        <taxon>Alveolata</taxon>
        <taxon>Ciliophora</taxon>
        <taxon>Intramacronucleata</taxon>
        <taxon>Oligohymenophorea</taxon>
        <taxon>Peniculida</taxon>
        <taxon>Parameciidae</taxon>
        <taxon>Paramecium</taxon>
    </lineage>
</organism>
<evidence type="ECO:0000256" key="1">
    <source>
        <dbReference type="ARBA" id="ARBA00022723"/>
    </source>
</evidence>
<dbReference type="HOGENOM" id="CLU_034613_1_0_1"/>
<dbReference type="CDD" id="cd00060">
    <property type="entry name" value="FHA"/>
    <property type="match status" value="1"/>
</dbReference>
<dbReference type="InterPro" id="IPR013083">
    <property type="entry name" value="Znf_RING/FYVE/PHD"/>
</dbReference>
<dbReference type="InterPro" id="IPR000253">
    <property type="entry name" value="FHA_dom"/>
</dbReference>